<protein>
    <submittedName>
        <fullName evidence="2">Uncharacterized protein</fullName>
    </submittedName>
</protein>
<dbReference type="AlphaFoldDB" id="C9ZWQ1"/>
<dbReference type="Proteomes" id="UP000002316">
    <property type="component" value="Chromosome 8"/>
</dbReference>
<sequence length="240" mass="27377">MRKLGARSSRPYRSVQWYRIPATVRDVQAPSAKLQRWEAPGINVTEPNAVLGLHGPLLLQPLALFRKQSSDVVSKHMTVRSCVYFTKLLRCLGVWTDDLRSQEALHQLQLFRTVSTSGTHVPTPAALVGLISLVLLCLCMYVCLCEEIIVKKYIFSRWLEARRHEDFTTYVWEERVERCRRAIVHQVPLQAAWRIAREGPFLLFTGESSTTNAAFWAFHAQLTKASVDILPGRTAQTICR</sequence>
<gene>
    <name evidence="2" type="ORF">TbgDal_VIII7830</name>
</gene>
<keyword evidence="1" id="KW-0812">Transmembrane</keyword>
<dbReference type="KEGG" id="tbg:TbgDal_VIII7830"/>
<dbReference type="EMBL" id="FN554971">
    <property type="protein sequence ID" value="CBH13840.1"/>
    <property type="molecule type" value="Genomic_DNA"/>
</dbReference>
<evidence type="ECO:0000256" key="1">
    <source>
        <dbReference type="SAM" id="Phobius"/>
    </source>
</evidence>
<proteinExistence type="predicted"/>
<dbReference type="RefSeq" id="XP_011776116.1">
    <property type="nucleotide sequence ID" value="XM_011777814.1"/>
</dbReference>
<evidence type="ECO:0000313" key="3">
    <source>
        <dbReference type="Proteomes" id="UP000002316"/>
    </source>
</evidence>
<reference evidence="3" key="1">
    <citation type="journal article" date="2010" name="PLoS Negl. Trop. Dis.">
        <title>The genome sequence of Trypanosoma brucei gambiense, causative agent of chronic human african trypanosomiasis.</title>
        <authorList>
            <person name="Jackson A.P."/>
            <person name="Sanders M."/>
            <person name="Berry A."/>
            <person name="McQuillan J."/>
            <person name="Aslett M.A."/>
            <person name="Quail M.A."/>
            <person name="Chukualim B."/>
            <person name="Capewell P."/>
            <person name="MacLeod A."/>
            <person name="Melville S.E."/>
            <person name="Gibson W."/>
            <person name="Barry J.D."/>
            <person name="Berriman M."/>
            <person name="Hertz-Fowler C."/>
        </authorList>
    </citation>
    <scope>NUCLEOTIDE SEQUENCE [LARGE SCALE GENOMIC DNA]</scope>
    <source>
        <strain evidence="3">MHOM/CI/86/DAL972</strain>
    </source>
</reference>
<accession>C9ZWQ1</accession>
<keyword evidence="1" id="KW-0472">Membrane</keyword>
<keyword evidence="1" id="KW-1133">Transmembrane helix</keyword>
<organism evidence="2 3">
    <name type="scientific">Trypanosoma brucei gambiense (strain MHOM/CI/86/DAL972)</name>
    <dbReference type="NCBI Taxonomy" id="679716"/>
    <lineage>
        <taxon>Eukaryota</taxon>
        <taxon>Discoba</taxon>
        <taxon>Euglenozoa</taxon>
        <taxon>Kinetoplastea</taxon>
        <taxon>Metakinetoplastina</taxon>
        <taxon>Trypanosomatida</taxon>
        <taxon>Trypanosomatidae</taxon>
        <taxon>Trypanosoma</taxon>
    </lineage>
</organism>
<evidence type="ECO:0000313" key="2">
    <source>
        <dbReference type="EMBL" id="CBH13840.1"/>
    </source>
</evidence>
<dbReference type="GeneID" id="23864022"/>
<name>C9ZWQ1_TRYB9</name>
<feature type="transmembrane region" description="Helical" evidence="1">
    <location>
        <begin position="125"/>
        <end position="144"/>
    </location>
</feature>